<sequence>MGRILSASILAKALVLVAFAAFWSMSAWAAYVQTVTLTGEGAEEVPTQTISFAPATGTVESIEVVEPEDENDDRVFLIITMSDDATMEGALTVGEGEEANVISTPALLDGESLSIDVGAGTTTISGTPSVSGFNDPLIGQPSWGLHLGAGIREVDTPEVGFGLVLRGGLESFVLVTEPEAELETLTGGFFYNDPNVGGFSLSFEYGEDDSEFSGSVATGTDVTGNVNLDFNPNDNTTGILYGASGLDVQVRNEVEFWRIGGTYFPTSKWDLAGGIKWTPKVEFTHLEQTSWGVSSPTAFSGDISDTRSVSIEGDYLDLGVDLFRPFYLNENFKWWPRVEIGAQHANLELNARQDFVCIPCGTGGDFQLEVNSEDDLFTWYAGIGAGAAFMFDTNRTGTPDVMLYGDAGYRTRGDGLNIFIPSSGDDLFVDNRPAMVTDDGDFDETVFRVGIVKSF</sequence>
<organism evidence="2 3">
    <name type="scientific">Hyphomonas atlantica</name>
    <dbReference type="NCBI Taxonomy" id="1280948"/>
    <lineage>
        <taxon>Bacteria</taxon>
        <taxon>Pseudomonadati</taxon>
        <taxon>Pseudomonadota</taxon>
        <taxon>Alphaproteobacteria</taxon>
        <taxon>Hyphomonadales</taxon>
        <taxon>Hyphomonadaceae</taxon>
        <taxon>Hyphomonas</taxon>
    </lineage>
</organism>
<protein>
    <recommendedName>
        <fullName evidence="4">Porin</fullName>
    </recommendedName>
</protein>
<dbReference type="Proteomes" id="UP000024547">
    <property type="component" value="Unassembled WGS sequence"/>
</dbReference>
<dbReference type="STRING" id="1280948.HY36_16380"/>
<gene>
    <name evidence="2" type="ORF">HY36_16380</name>
</gene>
<feature type="chain" id="PRO_5001575893" description="Porin" evidence="1">
    <location>
        <begin position="30"/>
        <end position="455"/>
    </location>
</feature>
<proteinExistence type="predicted"/>
<dbReference type="RefSeq" id="WP_035550600.1">
    <property type="nucleotide sequence ID" value="NZ_AWFH01000011.1"/>
</dbReference>
<evidence type="ECO:0000256" key="1">
    <source>
        <dbReference type="SAM" id="SignalP"/>
    </source>
</evidence>
<dbReference type="EMBL" id="AWFH01000011">
    <property type="protein sequence ID" value="KCZ62066.1"/>
    <property type="molecule type" value="Genomic_DNA"/>
</dbReference>
<keyword evidence="1" id="KW-0732">Signal</keyword>
<dbReference type="OrthoDB" id="9902495at2"/>
<reference evidence="2 3" key="1">
    <citation type="journal article" date="2014" name="Antonie Van Leeuwenhoek">
        <title>Hyphomonas beringensis sp. nov. and Hyphomonas chukchiensis sp. nov., isolated from surface seawater of the Bering Sea and Chukchi Sea.</title>
        <authorList>
            <person name="Li C."/>
            <person name="Lai Q."/>
            <person name="Li G."/>
            <person name="Dong C."/>
            <person name="Wang J."/>
            <person name="Liao Y."/>
            <person name="Shao Z."/>
        </authorList>
    </citation>
    <scope>NUCLEOTIDE SEQUENCE [LARGE SCALE GENOMIC DNA]</scope>
    <source>
        <strain evidence="2 3">22II1-22F38</strain>
    </source>
</reference>
<evidence type="ECO:0000313" key="2">
    <source>
        <dbReference type="EMBL" id="KCZ62066.1"/>
    </source>
</evidence>
<evidence type="ECO:0008006" key="4">
    <source>
        <dbReference type="Google" id="ProtNLM"/>
    </source>
</evidence>
<dbReference type="AlphaFoldDB" id="A0A059E303"/>
<dbReference type="PATRIC" id="fig|1280948.3.peg.1498"/>
<comment type="caution">
    <text evidence="2">The sequence shown here is derived from an EMBL/GenBank/DDBJ whole genome shotgun (WGS) entry which is preliminary data.</text>
</comment>
<name>A0A059E303_9PROT</name>
<evidence type="ECO:0000313" key="3">
    <source>
        <dbReference type="Proteomes" id="UP000024547"/>
    </source>
</evidence>
<keyword evidence="3" id="KW-1185">Reference proteome</keyword>
<accession>A0A059E303</accession>
<feature type="signal peptide" evidence="1">
    <location>
        <begin position="1"/>
        <end position="29"/>
    </location>
</feature>